<reference evidence="2" key="1">
    <citation type="submission" date="2021-03" db="EMBL/GenBank/DDBJ databases">
        <authorList>
            <person name="Tagirdzhanova G."/>
        </authorList>
    </citation>
    <scope>NUCLEOTIDE SEQUENCE</scope>
</reference>
<dbReference type="OrthoDB" id="5349761at2759"/>
<dbReference type="Proteomes" id="UP000664203">
    <property type="component" value="Unassembled WGS sequence"/>
</dbReference>
<dbReference type="EMBL" id="CAJPDR010000403">
    <property type="protein sequence ID" value="CAF9935224.1"/>
    <property type="molecule type" value="Genomic_DNA"/>
</dbReference>
<evidence type="ECO:0000313" key="2">
    <source>
        <dbReference type="EMBL" id="CAF9935224.1"/>
    </source>
</evidence>
<comment type="caution">
    <text evidence="2">The sequence shown here is derived from an EMBL/GenBank/DDBJ whole genome shotgun (WGS) entry which is preliminary data.</text>
</comment>
<gene>
    <name evidence="2" type="ORF">ALECFALPRED_006339</name>
</gene>
<accession>A0A8H3G267</accession>
<organism evidence="2 3">
    <name type="scientific">Alectoria fallacina</name>
    <dbReference type="NCBI Taxonomy" id="1903189"/>
    <lineage>
        <taxon>Eukaryota</taxon>
        <taxon>Fungi</taxon>
        <taxon>Dikarya</taxon>
        <taxon>Ascomycota</taxon>
        <taxon>Pezizomycotina</taxon>
        <taxon>Lecanoromycetes</taxon>
        <taxon>OSLEUM clade</taxon>
        <taxon>Lecanoromycetidae</taxon>
        <taxon>Lecanorales</taxon>
        <taxon>Lecanorineae</taxon>
        <taxon>Parmeliaceae</taxon>
        <taxon>Alectoria</taxon>
    </lineage>
</organism>
<name>A0A8H3G267_9LECA</name>
<evidence type="ECO:0000256" key="1">
    <source>
        <dbReference type="SAM" id="MobiDB-lite"/>
    </source>
</evidence>
<sequence length="277" mass="29759">MPPKAPAPKAPGFVAQVTQPLVSAVASSAMGGGAAKPQKSAKASGSKAGPSTSQPTSGEVSLPARYPLIAALQAIDGPDNVLSASNLMLVTTTFPKSKPGVIGMENRYVTGLQGNVTQPVNKTFKDQRIQLDSGDQFRIRWDFDPGHLPDPTKNIDQIDGKGVHLNAEFFGKRGTTKIAFTPSMDAIVSKPGNRNSDRYDMTVGDMSTWLDYQTKMNTTTHVFSMKERTGETNADKSNDGKPDNDPTDNDRRAMALKAMALKLAGRWKDMYASAPKE</sequence>
<keyword evidence="3" id="KW-1185">Reference proteome</keyword>
<evidence type="ECO:0000313" key="3">
    <source>
        <dbReference type="Proteomes" id="UP000664203"/>
    </source>
</evidence>
<protein>
    <submittedName>
        <fullName evidence="2">Uncharacterized protein</fullName>
    </submittedName>
</protein>
<dbReference type="AlphaFoldDB" id="A0A8H3G267"/>
<feature type="region of interest" description="Disordered" evidence="1">
    <location>
        <begin position="26"/>
        <end position="60"/>
    </location>
</feature>
<feature type="region of interest" description="Disordered" evidence="1">
    <location>
        <begin position="225"/>
        <end position="252"/>
    </location>
</feature>
<feature type="compositionally biased region" description="Low complexity" evidence="1">
    <location>
        <begin position="26"/>
        <end position="51"/>
    </location>
</feature>
<proteinExistence type="predicted"/>